<comment type="subcellular location">
    <subcellularLocation>
        <location evidence="1 7">Cell membrane</location>
        <topology evidence="1 7">Multi-pass membrane protein</topology>
    </subcellularLocation>
</comment>
<dbReference type="OrthoDB" id="9813426at2"/>
<organism evidence="11 12">
    <name type="scientific">Streptomyces subrutilus</name>
    <dbReference type="NCBI Taxonomy" id="36818"/>
    <lineage>
        <taxon>Bacteria</taxon>
        <taxon>Bacillati</taxon>
        <taxon>Actinomycetota</taxon>
        <taxon>Actinomycetes</taxon>
        <taxon>Kitasatosporales</taxon>
        <taxon>Streptomycetaceae</taxon>
        <taxon>Streptomyces</taxon>
    </lineage>
</organism>
<accession>A0A5P2UMF2</accession>
<feature type="transmembrane region" description="Helical" evidence="7">
    <location>
        <begin position="181"/>
        <end position="199"/>
    </location>
</feature>
<evidence type="ECO:0000256" key="5">
    <source>
        <dbReference type="ARBA" id="ARBA00022989"/>
    </source>
</evidence>
<dbReference type="EMBL" id="CP023701">
    <property type="protein sequence ID" value="QEU79505.1"/>
    <property type="molecule type" value="Genomic_DNA"/>
</dbReference>
<keyword evidence="4 7" id="KW-0812">Transmembrane</keyword>
<sequence length="238" mass="25651">MYTLALGPEWLSPDYLISNFGLIGILVIVFAESGLFAFLPGDSLLFTAGLLVADGQYISQPLWLVCTLIVAAAIIGDQVGYMIGKYFGPKLFNRPNSKLFKRENLDKAHEFMDRHGPKAIVLARFVPIIRTFAPMVAGAGSMKYRTFLTYNVIGGIGWGAGVTVAGYWLGQITFIKENIEPILVGIVLVSVLPVVYEVLKARKESKAKAAEAPADSAGPDAPGPQTPGGGQRGRHAKR</sequence>
<reference evidence="10" key="3">
    <citation type="submission" date="2020-09" db="EMBL/GenBank/DDBJ databases">
        <authorList>
            <person name="Sun Q."/>
            <person name="Ohkuma M."/>
        </authorList>
    </citation>
    <scope>NUCLEOTIDE SEQUENCE</scope>
    <source>
        <strain evidence="10">JCM 4834</strain>
    </source>
</reference>
<evidence type="ECO:0000313" key="10">
    <source>
        <dbReference type="EMBL" id="GGZ82895.1"/>
    </source>
</evidence>
<evidence type="ECO:0000313" key="11">
    <source>
        <dbReference type="EMBL" id="QEU79505.1"/>
    </source>
</evidence>
<keyword evidence="5 7" id="KW-1133">Transmembrane helix</keyword>
<dbReference type="InterPro" id="IPR032816">
    <property type="entry name" value="VTT_dom"/>
</dbReference>
<dbReference type="InterPro" id="IPR032818">
    <property type="entry name" value="DedA-like"/>
</dbReference>
<evidence type="ECO:0000256" key="2">
    <source>
        <dbReference type="ARBA" id="ARBA00010792"/>
    </source>
</evidence>
<feature type="transmembrane region" description="Helical" evidence="7">
    <location>
        <begin position="119"/>
        <end position="140"/>
    </location>
</feature>
<dbReference type="Pfam" id="PF09335">
    <property type="entry name" value="VTT_dom"/>
    <property type="match status" value="1"/>
</dbReference>
<dbReference type="AlphaFoldDB" id="A0A5P2UMF2"/>
<evidence type="ECO:0000256" key="8">
    <source>
        <dbReference type="SAM" id="MobiDB-lite"/>
    </source>
</evidence>
<reference evidence="10" key="1">
    <citation type="journal article" date="2014" name="Int. J. Syst. Evol. Microbiol.">
        <title>Complete genome sequence of Corynebacterium casei LMG S-19264T (=DSM 44701T), isolated from a smear-ripened cheese.</title>
        <authorList>
            <consortium name="US DOE Joint Genome Institute (JGI-PGF)"/>
            <person name="Walter F."/>
            <person name="Albersmeier A."/>
            <person name="Kalinowski J."/>
            <person name="Ruckert C."/>
        </authorList>
    </citation>
    <scope>NUCLEOTIDE SEQUENCE</scope>
    <source>
        <strain evidence="10">JCM 4834</strain>
    </source>
</reference>
<evidence type="ECO:0000256" key="1">
    <source>
        <dbReference type="ARBA" id="ARBA00004651"/>
    </source>
</evidence>
<feature type="transmembrane region" description="Helical" evidence="7">
    <location>
        <begin position="147"/>
        <end position="169"/>
    </location>
</feature>
<dbReference type="GO" id="GO:0005886">
    <property type="term" value="C:plasma membrane"/>
    <property type="evidence" value="ECO:0007669"/>
    <property type="project" value="UniProtKB-SubCell"/>
</dbReference>
<feature type="transmembrane region" description="Helical" evidence="7">
    <location>
        <begin position="20"/>
        <end position="41"/>
    </location>
</feature>
<name>A0A5P2UMF2_9ACTN</name>
<evidence type="ECO:0000256" key="4">
    <source>
        <dbReference type="ARBA" id="ARBA00022692"/>
    </source>
</evidence>
<gene>
    <name evidence="11" type="ORF">CP968_15285</name>
    <name evidence="10" type="ORF">GCM10010371_48200</name>
</gene>
<dbReference type="EMBL" id="BMVX01000020">
    <property type="protein sequence ID" value="GGZ82895.1"/>
    <property type="molecule type" value="Genomic_DNA"/>
</dbReference>
<feature type="domain" description="VTT" evidence="9">
    <location>
        <begin position="39"/>
        <end position="167"/>
    </location>
</feature>
<keyword evidence="3 7" id="KW-1003">Cell membrane</keyword>
<keyword evidence="12" id="KW-1185">Reference proteome</keyword>
<evidence type="ECO:0000256" key="3">
    <source>
        <dbReference type="ARBA" id="ARBA00022475"/>
    </source>
</evidence>
<dbReference type="KEGG" id="ssub:CP968_15285"/>
<keyword evidence="6 7" id="KW-0472">Membrane</keyword>
<proteinExistence type="inferred from homology"/>
<evidence type="ECO:0000259" key="9">
    <source>
        <dbReference type="Pfam" id="PF09335"/>
    </source>
</evidence>
<protein>
    <submittedName>
        <fullName evidence="11">DedA family protein</fullName>
    </submittedName>
</protein>
<reference evidence="11 12" key="2">
    <citation type="submission" date="2017-09" db="EMBL/GenBank/DDBJ databases">
        <authorList>
            <person name="Lee N."/>
            <person name="Cho B.-K."/>
        </authorList>
    </citation>
    <scope>NUCLEOTIDE SEQUENCE [LARGE SCALE GENOMIC DNA]</scope>
    <source>
        <strain evidence="11 12">ATCC 27467</strain>
    </source>
</reference>
<dbReference type="PANTHER" id="PTHR30353">
    <property type="entry name" value="INNER MEMBRANE PROTEIN DEDA-RELATED"/>
    <property type="match status" value="1"/>
</dbReference>
<dbReference type="Proteomes" id="UP000326831">
    <property type="component" value="Chromosome"/>
</dbReference>
<evidence type="ECO:0000256" key="7">
    <source>
        <dbReference type="RuleBase" id="RU367016"/>
    </source>
</evidence>
<comment type="similarity">
    <text evidence="2 7">Belongs to the DedA family.</text>
</comment>
<dbReference type="PANTHER" id="PTHR30353:SF0">
    <property type="entry name" value="TRANSMEMBRANE PROTEIN"/>
    <property type="match status" value="1"/>
</dbReference>
<feature type="region of interest" description="Disordered" evidence="8">
    <location>
        <begin position="209"/>
        <end position="238"/>
    </location>
</feature>
<feature type="compositionally biased region" description="Low complexity" evidence="8">
    <location>
        <begin position="210"/>
        <end position="220"/>
    </location>
</feature>
<evidence type="ECO:0000256" key="6">
    <source>
        <dbReference type="ARBA" id="ARBA00023136"/>
    </source>
</evidence>
<feature type="transmembrane region" description="Helical" evidence="7">
    <location>
        <begin position="62"/>
        <end position="83"/>
    </location>
</feature>
<dbReference type="Proteomes" id="UP000634660">
    <property type="component" value="Unassembled WGS sequence"/>
</dbReference>
<evidence type="ECO:0000313" key="12">
    <source>
        <dbReference type="Proteomes" id="UP000326831"/>
    </source>
</evidence>